<dbReference type="SUPFAM" id="SSF51445">
    <property type="entry name" value="(Trans)glycosidases"/>
    <property type="match status" value="1"/>
</dbReference>
<dbReference type="Pfam" id="PF22666">
    <property type="entry name" value="Glyco_hydro_2_N2"/>
    <property type="match status" value="1"/>
</dbReference>
<dbReference type="InterPro" id="IPR041625">
    <property type="entry name" value="Beta-mannosidase_Ig"/>
</dbReference>
<reference evidence="21" key="2">
    <citation type="submission" date="2025-09" db="UniProtKB">
        <authorList>
            <consortium name="Ensembl"/>
        </authorList>
    </citation>
    <scope>IDENTIFICATION</scope>
</reference>
<comment type="function">
    <text evidence="2">Exoglycosidase that cleaves the single beta-linked mannose residue from the non-reducing end of all N-linked glycoprotein oligosaccharides.</text>
</comment>
<dbReference type="InterPro" id="IPR006103">
    <property type="entry name" value="Glyco_hydro_2_cat"/>
</dbReference>
<dbReference type="GeneTree" id="ENSGT00390000001670"/>
<dbReference type="GO" id="GO:0005975">
    <property type="term" value="P:carbohydrate metabolic process"/>
    <property type="evidence" value="ECO:0007669"/>
    <property type="project" value="InterPro"/>
</dbReference>
<dbReference type="SUPFAM" id="SSF49785">
    <property type="entry name" value="Galactose-binding domain-like"/>
    <property type="match status" value="1"/>
</dbReference>
<dbReference type="Ensembl" id="ENSLLET00000028756.1">
    <property type="protein sequence ID" value="ENSLLEP00000027675.1"/>
    <property type="gene ID" value="ENSLLEG00000017389.1"/>
</dbReference>
<dbReference type="Gene3D" id="2.60.40.10">
    <property type="entry name" value="Immunoglobulins"/>
    <property type="match status" value="2"/>
</dbReference>
<comment type="pathway">
    <text evidence="4">Glycan metabolism; N-glycan degradation.</text>
</comment>
<protein>
    <recommendedName>
        <fullName evidence="8">Beta-mannosidase</fullName>
        <ecNumber evidence="7">3.2.1.25</ecNumber>
    </recommendedName>
    <alternativeName>
        <fullName evidence="15">Lysosomal beta A mannosidase</fullName>
    </alternativeName>
    <alternativeName>
        <fullName evidence="16">Mannanase</fullName>
    </alternativeName>
</protein>
<dbReference type="EC" id="3.2.1.25" evidence="7"/>
<feature type="domain" description="Beta-mannosidase-like galactose-binding" evidence="20">
    <location>
        <begin position="67"/>
        <end position="240"/>
    </location>
</feature>
<dbReference type="Pfam" id="PF02836">
    <property type="entry name" value="Glyco_hydro_2_C"/>
    <property type="match status" value="1"/>
</dbReference>
<organism evidence="21 22">
    <name type="scientific">Leptobrachium leishanense</name>
    <name type="common">Leishan spiny toad</name>
    <dbReference type="NCBI Taxonomy" id="445787"/>
    <lineage>
        <taxon>Eukaryota</taxon>
        <taxon>Metazoa</taxon>
        <taxon>Chordata</taxon>
        <taxon>Craniata</taxon>
        <taxon>Vertebrata</taxon>
        <taxon>Euteleostomi</taxon>
        <taxon>Amphibia</taxon>
        <taxon>Batrachia</taxon>
        <taxon>Anura</taxon>
        <taxon>Pelobatoidea</taxon>
        <taxon>Megophryidae</taxon>
        <taxon>Leptobrachium</taxon>
    </lineage>
</organism>
<dbReference type="InterPro" id="IPR008979">
    <property type="entry name" value="Galactose-bd-like_sf"/>
</dbReference>
<evidence type="ECO:0000313" key="22">
    <source>
        <dbReference type="Proteomes" id="UP000694569"/>
    </source>
</evidence>
<dbReference type="Pfam" id="PF17786">
    <property type="entry name" value="Mannosidase_ig"/>
    <property type="match status" value="1"/>
</dbReference>
<dbReference type="InterPro" id="IPR050887">
    <property type="entry name" value="Beta-mannosidase_GH2"/>
</dbReference>
<proteinExistence type="inferred from homology"/>
<keyword evidence="12" id="KW-0325">Glycoprotein</keyword>
<dbReference type="OrthoDB" id="2866996at2759"/>
<dbReference type="InterPro" id="IPR017853">
    <property type="entry name" value="GH"/>
</dbReference>
<dbReference type="Pfam" id="PF17753">
    <property type="entry name" value="Ig_mannosidase"/>
    <property type="match status" value="1"/>
</dbReference>
<dbReference type="Gene3D" id="3.20.20.80">
    <property type="entry name" value="Glycosidases"/>
    <property type="match status" value="1"/>
</dbReference>
<evidence type="ECO:0000256" key="16">
    <source>
        <dbReference type="ARBA" id="ARBA00033445"/>
    </source>
</evidence>
<evidence type="ECO:0000259" key="18">
    <source>
        <dbReference type="Pfam" id="PF17753"/>
    </source>
</evidence>
<evidence type="ECO:0000259" key="17">
    <source>
        <dbReference type="Pfam" id="PF02836"/>
    </source>
</evidence>
<keyword evidence="11" id="KW-1015">Disulfide bond</keyword>
<comment type="catalytic activity">
    <reaction evidence="1">
        <text>Hydrolysis of terminal, non-reducing beta-D-mannose residues in beta-D-mannosides.</text>
        <dbReference type="EC" id="3.2.1.25"/>
    </reaction>
</comment>
<dbReference type="FunFam" id="2.60.120.260:FF:000060">
    <property type="entry name" value="Probable beta-mannosidase"/>
    <property type="match status" value="1"/>
</dbReference>
<sequence>MGMHGAISSLHHVFHILPGFPLPAPNSRTSLQILVRGCFLLGLVQLSFGTFIASYGTAQVFSLNGLWDIRNAESSIKLEGHVPGCVHTALSARGVIKDPYYRFNDVAYKWIAHDEWIYSKAFKLPPEIRGLQKIILVCEGIDTVSAISLNSILVGKTDNMFSRYTFDISKLVAEENLIEIKFESAVRWAKDKRTNHSYPIPPACPPDVQNGECHVNFIRKAQCSFSWDWGPSFPSQGIWKDIKIEAYNVFHLDYISYVPVFDKNASQWTVVIESVFDVLTSNPLPVLVETIIPALQINQSLELTINPGRKVTEVIVKIHQNSTIDLWWPNGYGSQTGYELIVRFIYEKQYIIENATKVYFRTVELVEEPIDGSLGLSFYLKINGIPIFLKGSNWIPADSFQDNVNSNKLQILLQSVVEASMNSLRVWGGGVYESDEFYRRCDELGIMIWQDFMFACALYPTDGWFLDTVREEVIHQLRRLKSHPSIIVWSGNNENEVAIAQNWFAVPSNMSDLYVKDYLTLYIKTIRGLVLEMDDTRPFISSSPTNGKETVLEGWLAKNPYDQHYGDIHYYNYASDCWDWRIYPRPRFASEYGFQSWPSFSTIYAVSVPEDWSYKSNFSLHRQHHNFGNEQMMNQVEFHYKKPSNSDALQQFQDTLYLTQVMQAQCIKLQTEFYRRSMTEIVGGLGHTMGALYWQLNDIWQAPSWSSIEYGGKWKMLHYYAKNFFSPVATSSYEDREIFYIYGVSDLQEDNHFKLAVRVYKWDSLVPVCERVTEELRFPAGSSGPIYKESVPELLGRCANTTRLDSVVVFYLLHKDLPYGVQNWHFLSSLKDAKGLLKPNITVWITQENSVYVFTLVTCSVAPFVWLDVCDIPGRFSNNGFLLAEEQTNVYFYPWRPTTVEDLKKSLRVTTLRDTY</sequence>
<reference evidence="21" key="1">
    <citation type="submission" date="2025-08" db="UniProtKB">
        <authorList>
            <consortium name="Ensembl"/>
        </authorList>
    </citation>
    <scope>IDENTIFICATION</scope>
</reference>
<evidence type="ECO:0000259" key="19">
    <source>
        <dbReference type="Pfam" id="PF17786"/>
    </source>
</evidence>
<keyword evidence="14" id="KW-0326">Glycosidase</keyword>
<evidence type="ECO:0000256" key="15">
    <source>
        <dbReference type="ARBA" id="ARBA00032581"/>
    </source>
</evidence>
<evidence type="ECO:0000256" key="4">
    <source>
        <dbReference type="ARBA" id="ARBA00004740"/>
    </source>
</evidence>
<dbReference type="GO" id="GO:0006516">
    <property type="term" value="P:glycoprotein catabolic process"/>
    <property type="evidence" value="ECO:0007669"/>
    <property type="project" value="TreeGrafter"/>
</dbReference>
<name>A0A8C5PTE0_9ANUR</name>
<evidence type="ECO:0000256" key="12">
    <source>
        <dbReference type="ARBA" id="ARBA00023180"/>
    </source>
</evidence>
<comment type="similarity">
    <text evidence="5">Belongs to the glycosyl hydrolase 2 family.</text>
</comment>
<evidence type="ECO:0000256" key="3">
    <source>
        <dbReference type="ARBA" id="ARBA00004371"/>
    </source>
</evidence>
<evidence type="ECO:0000256" key="5">
    <source>
        <dbReference type="ARBA" id="ARBA00007401"/>
    </source>
</evidence>
<dbReference type="Proteomes" id="UP000694569">
    <property type="component" value="Unplaced"/>
</dbReference>
<feature type="domain" description="Beta-mannosidase Ig-fold" evidence="18">
    <location>
        <begin position="836"/>
        <end position="915"/>
    </location>
</feature>
<feature type="domain" description="Mannosidase Ig/CBM-like" evidence="19">
    <location>
        <begin position="739"/>
        <end position="832"/>
    </location>
</feature>
<dbReference type="PANTHER" id="PTHR43730">
    <property type="entry name" value="BETA-MANNOSIDASE"/>
    <property type="match status" value="1"/>
</dbReference>
<dbReference type="GO" id="GO:0005764">
    <property type="term" value="C:lysosome"/>
    <property type="evidence" value="ECO:0007669"/>
    <property type="project" value="UniProtKB-SubCell"/>
</dbReference>
<evidence type="ECO:0000256" key="1">
    <source>
        <dbReference type="ARBA" id="ARBA00000829"/>
    </source>
</evidence>
<keyword evidence="9" id="KW-0732">Signal</keyword>
<dbReference type="SUPFAM" id="SSF49303">
    <property type="entry name" value="beta-Galactosidase/glucuronidase domain"/>
    <property type="match status" value="3"/>
</dbReference>
<accession>A0A8C5PTE0</accession>
<dbReference type="InterPro" id="IPR036156">
    <property type="entry name" value="Beta-gal/glucu_dom_sf"/>
</dbReference>
<evidence type="ECO:0000256" key="11">
    <source>
        <dbReference type="ARBA" id="ARBA00023157"/>
    </source>
</evidence>
<dbReference type="GO" id="GO:0004567">
    <property type="term" value="F:beta-mannosidase activity"/>
    <property type="evidence" value="ECO:0007669"/>
    <property type="project" value="UniProtKB-EC"/>
</dbReference>
<comment type="subunit">
    <text evidence="6">Monomer.</text>
</comment>
<evidence type="ECO:0000256" key="13">
    <source>
        <dbReference type="ARBA" id="ARBA00023228"/>
    </source>
</evidence>
<evidence type="ECO:0000259" key="20">
    <source>
        <dbReference type="Pfam" id="PF22666"/>
    </source>
</evidence>
<feature type="domain" description="Glycoside hydrolase family 2 catalytic" evidence="17">
    <location>
        <begin position="460"/>
        <end position="598"/>
    </location>
</feature>
<dbReference type="PANTHER" id="PTHR43730:SF1">
    <property type="entry name" value="BETA-MANNOSIDASE"/>
    <property type="match status" value="1"/>
</dbReference>
<evidence type="ECO:0000256" key="2">
    <source>
        <dbReference type="ARBA" id="ARBA00003150"/>
    </source>
</evidence>
<evidence type="ECO:0000313" key="21">
    <source>
        <dbReference type="Ensembl" id="ENSLLEP00000027675.1"/>
    </source>
</evidence>
<dbReference type="Gene3D" id="2.60.120.260">
    <property type="entry name" value="Galactose-binding domain-like"/>
    <property type="match status" value="1"/>
</dbReference>
<evidence type="ECO:0000256" key="8">
    <source>
        <dbReference type="ARBA" id="ARBA00015707"/>
    </source>
</evidence>
<dbReference type="FunFam" id="2.60.40.10:FF:000650">
    <property type="entry name" value="Mannosidase beta"/>
    <property type="match status" value="1"/>
</dbReference>
<dbReference type="FunFam" id="3.20.20.80:FF:000035">
    <property type="entry name" value="Mannosidase beta"/>
    <property type="match status" value="1"/>
</dbReference>
<evidence type="ECO:0000256" key="10">
    <source>
        <dbReference type="ARBA" id="ARBA00022801"/>
    </source>
</evidence>
<dbReference type="InterPro" id="IPR013783">
    <property type="entry name" value="Ig-like_fold"/>
</dbReference>
<evidence type="ECO:0000256" key="6">
    <source>
        <dbReference type="ARBA" id="ARBA00011245"/>
    </source>
</evidence>
<evidence type="ECO:0000256" key="9">
    <source>
        <dbReference type="ARBA" id="ARBA00022729"/>
    </source>
</evidence>
<evidence type="ECO:0000256" key="7">
    <source>
        <dbReference type="ARBA" id="ARBA00012754"/>
    </source>
</evidence>
<dbReference type="InterPro" id="IPR041447">
    <property type="entry name" value="Mannosidase_ig"/>
</dbReference>
<keyword evidence="13" id="KW-0458">Lysosome</keyword>
<comment type="subcellular location">
    <subcellularLocation>
        <location evidence="3">Lysosome</location>
    </subcellularLocation>
</comment>
<dbReference type="InterPro" id="IPR054593">
    <property type="entry name" value="Beta-mannosidase-like_N2"/>
</dbReference>
<evidence type="ECO:0000256" key="14">
    <source>
        <dbReference type="ARBA" id="ARBA00023295"/>
    </source>
</evidence>
<keyword evidence="22" id="KW-1185">Reference proteome</keyword>
<keyword evidence="10" id="KW-0378">Hydrolase</keyword>
<gene>
    <name evidence="21" type="primary">MANBA</name>
</gene>
<dbReference type="AlphaFoldDB" id="A0A8C5PTE0"/>